<keyword evidence="6 10" id="KW-0489">Methyltransferase</keyword>
<dbReference type="EC" id="2.1.1.77" evidence="3 9"/>
<evidence type="ECO:0000256" key="5">
    <source>
        <dbReference type="ARBA" id="ARBA00022490"/>
    </source>
</evidence>
<evidence type="ECO:0000313" key="10">
    <source>
        <dbReference type="EMBL" id="EDM23690.1"/>
    </source>
</evidence>
<name>A0AAI9F2F2_9BACT</name>
<evidence type="ECO:0000256" key="8">
    <source>
        <dbReference type="ARBA" id="ARBA00022691"/>
    </source>
</evidence>
<dbReference type="GO" id="GO:0005737">
    <property type="term" value="C:cytoplasm"/>
    <property type="evidence" value="ECO:0007669"/>
    <property type="project" value="UniProtKB-SubCell"/>
</dbReference>
<evidence type="ECO:0000256" key="3">
    <source>
        <dbReference type="ARBA" id="ARBA00011890"/>
    </source>
</evidence>
<accession>A0AAI9F2F2</accession>
<evidence type="ECO:0000256" key="7">
    <source>
        <dbReference type="ARBA" id="ARBA00022679"/>
    </source>
</evidence>
<dbReference type="PANTHER" id="PTHR11579:SF0">
    <property type="entry name" value="PROTEIN-L-ISOASPARTATE(D-ASPARTATE) O-METHYLTRANSFERASE"/>
    <property type="match status" value="1"/>
</dbReference>
<evidence type="ECO:0000256" key="6">
    <source>
        <dbReference type="ARBA" id="ARBA00022603"/>
    </source>
</evidence>
<organism evidence="10 11">
    <name type="scientific">Caminibacter mediatlanticus TB-2</name>
    <dbReference type="NCBI Taxonomy" id="391592"/>
    <lineage>
        <taxon>Bacteria</taxon>
        <taxon>Pseudomonadati</taxon>
        <taxon>Campylobacterota</taxon>
        <taxon>Epsilonproteobacteria</taxon>
        <taxon>Nautiliales</taxon>
        <taxon>Nautiliaceae</taxon>
        <taxon>Caminibacter</taxon>
    </lineage>
</organism>
<keyword evidence="7 10" id="KW-0808">Transferase</keyword>
<keyword evidence="5" id="KW-0963">Cytoplasm</keyword>
<evidence type="ECO:0000256" key="1">
    <source>
        <dbReference type="ARBA" id="ARBA00004496"/>
    </source>
</evidence>
<dbReference type="GO" id="GO:0004719">
    <property type="term" value="F:protein-L-isoaspartate (D-aspartate) O-methyltransferase activity"/>
    <property type="evidence" value="ECO:0007669"/>
    <property type="project" value="UniProtKB-UniRule"/>
</dbReference>
<keyword evidence="8" id="KW-0949">S-adenosyl-L-methionine</keyword>
<evidence type="ECO:0000256" key="4">
    <source>
        <dbReference type="ARBA" id="ARBA00013346"/>
    </source>
</evidence>
<dbReference type="PROSITE" id="PS01279">
    <property type="entry name" value="PCMT"/>
    <property type="match status" value="1"/>
</dbReference>
<dbReference type="CDD" id="cd02440">
    <property type="entry name" value="AdoMet_MTases"/>
    <property type="match status" value="1"/>
</dbReference>
<dbReference type="PANTHER" id="PTHR11579">
    <property type="entry name" value="PROTEIN-L-ISOASPARTATE O-METHYLTRANSFERASE"/>
    <property type="match status" value="1"/>
</dbReference>
<comment type="similarity">
    <text evidence="2">Belongs to the methyltransferase superfamily. L-isoaspartyl/D-aspartyl protein methyltransferase family.</text>
</comment>
<comment type="caution">
    <text evidence="10">The sequence shown here is derived from an EMBL/GenBank/DDBJ whole genome shotgun (WGS) entry which is preliminary data.</text>
</comment>
<dbReference type="RefSeq" id="WP_007474630.1">
    <property type="nucleotide sequence ID" value="NZ_ABCJ01000004.1"/>
</dbReference>
<dbReference type="GO" id="GO:0032259">
    <property type="term" value="P:methylation"/>
    <property type="evidence" value="ECO:0007669"/>
    <property type="project" value="UniProtKB-KW"/>
</dbReference>
<dbReference type="GO" id="GO:0030091">
    <property type="term" value="P:protein repair"/>
    <property type="evidence" value="ECO:0007669"/>
    <property type="project" value="UniProtKB-UniRule"/>
</dbReference>
<gene>
    <name evidence="10" type="primary">pcm</name>
    <name evidence="10" type="ORF">CMTB2_05377</name>
</gene>
<reference evidence="10 11" key="1">
    <citation type="journal article" date="2011" name="Stand. Genomic Sci.">
        <title>Draft genome sequence of Caminibacter mediatlanticus strain TB-2, an epsilonproteobacterium isolated from a deep-sea hydrothermal vent.</title>
        <authorList>
            <person name="Giovannelli D."/>
            <person name="Ferriera S."/>
            <person name="Johnson J."/>
            <person name="Kravitz S."/>
            <person name="Perez-Rodriguez I."/>
            <person name="Ricci J."/>
            <person name="O'Brien C."/>
            <person name="Voordeckers J.W."/>
            <person name="Bini E."/>
            <person name="Vetriani C."/>
        </authorList>
    </citation>
    <scope>NUCLEOTIDE SEQUENCE [LARGE SCALE GENOMIC DNA]</scope>
    <source>
        <strain evidence="10 11">TB-2</strain>
    </source>
</reference>
<dbReference type="AlphaFoldDB" id="A0AAI9F2F2"/>
<comment type="subcellular location">
    <subcellularLocation>
        <location evidence="1">Cytoplasm</location>
    </subcellularLocation>
</comment>
<sequence length="206" mass="23517">MNKFLADKLADVIALGPKEYKAFCEIDRKYFVPTGFESKAYEITPLPLADDSTISSPLTIAKMTHYLNLENVDNVLEIGCGSGYQAAILSKLVRRVFTIDRICKLVEIAKERFKKLNLYNINVKCDDGRFGWKEFAPYDRILLSAYIDGIEKELFNQLKEGGFILAPVKKGNKQIITRFYINGKKEEIEECEFVPMKKGIEKILKA</sequence>
<evidence type="ECO:0000313" key="11">
    <source>
        <dbReference type="Proteomes" id="UP000003288"/>
    </source>
</evidence>
<dbReference type="InterPro" id="IPR000682">
    <property type="entry name" value="PCMT"/>
</dbReference>
<dbReference type="NCBIfam" id="NF001453">
    <property type="entry name" value="PRK00312.1"/>
    <property type="match status" value="1"/>
</dbReference>
<dbReference type="Proteomes" id="UP000003288">
    <property type="component" value="Unassembled WGS sequence"/>
</dbReference>
<evidence type="ECO:0000256" key="2">
    <source>
        <dbReference type="ARBA" id="ARBA00005369"/>
    </source>
</evidence>
<proteinExistence type="inferred from homology"/>
<dbReference type="NCBIfam" id="TIGR00080">
    <property type="entry name" value="pimt"/>
    <property type="match status" value="1"/>
</dbReference>
<dbReference type="Pfam" id="PF01135">
    <property type="entry name" value="PCMT"/>
    <property type="match status" value="1"/>
</dbReference>
<dbReference type="Gene3D" id="3.40.50.150">
    <property type="entry name" value="Vaccinia Virus protein VP39"/>
    <property type="match status" value="1"/>
</dbReference>
<dbReference type="EMBL" id="ABCJ01000004">
    <property type="protein sequence ID" value="EDM23690.1"/>
    <property type="molecule type" value="Genomic_DNA"/>
</dbReference>
<dbReference type="SUPFAM" id="SSF53335">
    <property type="entry name" value="S-adenosyl-L-methionine-dependent methyltransferases"/>
    <property type="match status" value="1"/>
</dbReference>
<protein>
    <recommendedName>
        <fullName evidence="4 9">Protein-L-isoaspartate O-methyltransferase</fullName>
        <ecNumber evidence="3 9">2.1.1.77</ecNumber>
    </recommendedName>
</protein>
<evidence type="ECO:0000256" key="9">
    <source>
        <dbReference type="NCBIfam" id="TIGR00080"/>
    </source>
</evidence>
<dbReference type="InterPro" id="IPR029063">
    <property type="entry name" value="SAM-dependent_MTases_sf"/>
</dbReference>